<organism evidence="1 2">
    <name type="scientific">Eumeta variegata</name>
    <name type="common">Bagworm moth</name>
    <name type="synonym">Eumeta japonica</name>
    <dbReference type="NCBI Taxonomy" id="151549"/>
    <lineage>
        <taxon>Eukaryota</taxon>
        <taxon>Metazoa</taxon>
        <taxon>Ecdysozoa</taxon>
        <taxon>Arthropoda</taxon>
        <taxon>Hexapoda</taxon>
        <taxon>Insecta</taxon>
        <taxon>Pterygota</taxon>
        <taxon>Neoptera</taxon>
        <taxon>Endopterygota</taxon>
        <taxon>Lepidoptera</taxon>
        <taxon>Glossata</taxon>
        <taxon>Ditrysia</taxon>
        <taxon>Tineoidea</taxon>
        <taxon>Psychidae</taxon>
        <taxon>Oiketicinae</taxon>
        <taxon>Eumeta</taxon>
    </lineage>
</organism>
<reference evidence="1 2" key="1">
    <citation type="journal article" date="2019" name="Commun. Biol.">
        <title>The bagworm genome reveals a unique fibroin gene that provides high tensile strength.</title>
        <authorList>
            <person name="Kono N."/>
            <person name="Nakamura H."/>
            <person name="Ohtoshi R."/>
            <person name="Tomita M."/>
            <person name="Numata K."/>
            <person name="Arakawa K."/>
        </authorList>
    </citation>
    <scope>NUCLEOTIDE SEQUENCE [LARGE SCALE GENOMIC DNA]</scope>
</reference>
<name>A0A4C1UTH1_EUMVA</name>
<dbReference type="EMBL" id="BGZK01000223">
    <property type="protein sequence ID" value="GBP29725.1"/>
    <property type="molecule type" value="Genomic_DNA"/>
</dbReference>
<proteinExistence type="predicted"/>
<gene>
    <name evidence="1" type="ORF">EVAR_13649_1</name>
</gene>
<dbReference type="Proteomes" id="UP000299102">
    <property type="component" value="Unassembled WGS sequence"/>
</dbReference>
<dbReference type="AlphaFoldDB" id="A0A4C1UTH1"/>
<protein>
    <submittedName>
        <fullName evidence="1">Uncharacterized protein</fullName>
    </submittedName>
</protein>
<evidence type="ECO:0000313" key="2">
    <source>
        <dbReference type="Proteomes" id="UP000299102"/>
    </source>
</evidence>
<keyword evidence="2" id="KW-1185">Reference proteome</keyword>
<sequence length="67" mass="7506">MSCKVFIILLLKRVLPHELKGFNFELSTLVQCGLRAANDLCQQRVGHLLGRRLNVFSEAGSESFDSV</sequence>
<evidence type="ECO:0000313" key="1">
    <source>
        <dbReference type="EMBL" id="GBP29725.1"/>
    </source>
</evidence>
<comment type="caution">
    <text evidence="1">The sequence shown here is derived from an EMBL/GenBank/DDBJ whole genome shotgun (WGS) entry which is preliminary data.</text>
</comment>
<accession>A0A4C1UTH1</accession>